<evidence type="ECO:0000313" key="2">
    <source>
        <dbReference type="Proteomes" id="UP000799429"/>
    </source>
</evidence>
<name>A0A9P4S4Z5_9PEZI</name>
<keyword evidence="2" id="KW-1185">Reference proteome</keyword>
<evidence type="ECO:0000313" key="1">
    <source>
        <dbReference type="EMBL" id="KAF2836134.1"/>
    </source>
</evidence>
<gene>
    <name evidence="1" type="ORF">M501DRAFT_287324</name>
</gene>
<dbReference type="Proteomes" id="UP000799429">
    <property type="component" value="Unassembled WGS sequence"/>
</dbReference>
<sequence length="262" mass="29874">MRFCSSLQKLRIPAHWHRRELGSSYADAQTGRLNSISQHIYADSFVCLDFHFIPSIPYRHNIDSSGDLNAALRWRVSRSASSALCPPCIRIPPLRCVNPFPSFSSSPCPPWQWRSRKVVRLSTKAVTLGTNHSAYSVVFRSRSVMKVCTAVHTAPKEFISFYGGSYISFIQATSKAFMQGLRFFLISKIRRSLCSFEEFGACTVRQIFAGWTLPVQKNILKDVFMFGCFLVRHHLRFGLGLLVLLEYQNIWSKCGPVLFRCC</sequence>
<dbReference type="EMBL" id="MU006105">
    <property type="protein sequence ID" value="KAF2836134.1"/>
    <property type="molecule type" value="Genomic_DNA"/>
</dbReference>
<protein>
    <submittedName>
        <fullName evidence="1">Uncharacterized protein</fullName>
    </submittedName>
</protein>
<dbReference type="AlphaFoldDB" id="A0A9P4S4Z5"/>
<comment type="caution">
    <text evidence="1">The sequence shown here is derived from an EMBL/GenBank/DDBJ whole genome shotgun (WGS) entry which is preliminary data.</text>
</comment>
<accession>A0A9P4S4Z5</accession>
<proteinExistence type="predicted"/>
<organism evidence="1 2">
    <name type="scientific">Patellaria atrata CBS 101060</name>
    <dbReference type="NCBI Taxonomy" id="1346257"/>
    <lineage>
        <taxon>Eukaryota</taxon>
        <taxon>Fungi</taxon>
        <taxon>Dikarya</taxon>
        <taxon>Ascomycota</taxon>
        <taxon>Pezizomycotina</taxon>
        <taxon>Dothideomycetes</taxon>
        <taxon>Dothideomycetes incertae sedis</taxon>
        <taxon>Patellariales</taxon>
        <taxon>Patellariaceae</taxon>
        <taxon>Patellaria</taxon>
    </lineage>
</organism>
<reference evidence="1" key="1">
    <citation type="journal article" date="2020" name="Stud. Mycol.">
        <title>101 Dothideomycetes genomes: a test case for predicting lifestyles and emergence of pathogens.</title>
        <authorList>
            <person name="Haridas S."/>
            <person name="Albert R."/>
            <person name="Binder M."/>
            <person name="Bloem J."/>
            <person name="Labutti K."/>
            <person name="Salamov A."/>
            <person name="Andreopoulos B."/>
            <person name="Baker S."/>
            <person name="Barry K."/>
            <person name="Bills G."/>
            <person name="Bluhm B."/>
            <person name="Cannon C."/>
            <person name="Castanera R."/>
            <person name="Culley D."/>
            <person name="Daum C."/>
            <person name="Ezra D."/>
            <person name="Gonzalez J."/>
            <person name="Henrissat B."/>
            <person name="Kuo A."/>
            <person name="Liang C."/>
            <person name="Lipzen A."/>
            <person name="Lutzoni F."/>
            <person name="Magnuson J."/>
            <person name="Mondo S."/>
            <person name="Nolan M."/>
            <person name="Ohm R."/>
            <person name="Pangilinan J."/>
            <person name="Park H.-J."/>
            <person name="Ramirez L."/>
            <person name="Alfaro M."/>
            <person name="Sun H."/>
            <person name="Tritt A."/>
            <person name="Yoshinaga Y."/>
            <person name="Zwiers L.-H."/>
            <person name="Turgeon B."/>
            <person name="Goodwin S."/>
            <person name="Spatafora J."/>
            <person name="Crous P."/>
            <person name="Grigoriev I."/>
        </authorList>
    </citation>
    <scope>NUCLEOTIDE SEQUENCE</scope>
    <source>
        <strain evidence="1">CBS 101060</strain>
    </source>
</reference>